<dbReference type="AlphaFoldDB" id="A0A6A6JZA2"/>
<dbReference type="Proteomes" id="UP000467840">
    <property type="component" value="Unassembled WGS sequence"/>
</dbReference>
<reference evidence="1 2" key="1">
    <citation type="journal article" date="2020" name="Mol. Plant">
        <title>The Chromosome-Based Rubber Tree Genome Provides New Insights into Spurge Genome Evolution and Rubber Biosynthesis.</title>
        <authorList>
            <person name="Liu J."/>
            <person name="Shi C."/>
            <person name="Shi C.C."/>
            <person name="Li W."/>
            <person name="Zhang Q.J."/>
            <person name="Zhang Y."/>
            <person name="Li K."/>
            <person name="Lu H.F."/>
            <person name="Shi C."/>
            <person name="Zhu S.T."/>
            <person name="Xiao Z.Y."/>
            <person name="Nan H."/>
            <person name="Yue Y."/>
            <person name="Zhu X.G."/>
            <person name="Wu Y."/>
            <person name="Hong X.N."/>
            <person name="Fan G.Y."/>
            <person name="Tong Y."/>
            <person name="Zhang D."/>
            <person name="Mao C.L."/>
            <person name="Liu Y.L."/>
            <person name="Hao S.J."/>
            <person name="Liu W.Q."/>
            <person name="Lv M.Q."/>
            <person name="Zhang H.B."/>
            <person name="Liu Y."/>
            <person name="Hu-Tang G.R."/>
            <person name="Wang J.P."/>
            <person name="Wang J.H."/>
            <person name="Sun Y.H."/>
            <person name="Ni S.B."/>
            <person name="Chen W.B."/>
            <person name="Zhang X.C."/>
            <person name="Jiao Y.N."/>
            <person name="Eichler E.E."/>
            <person name="Li G.H."/>
            <person name="Liu X."/>
            <person name="Gao L.Z."/>
        </authorList>
    </citation>
    <scope>NUCLEOTIDE SEQUENCE [LARGE SCALE GENOMIC DNA]</scope>
    <source>
        <strain evidence="2">cv. GT1</strain>
        <tissue evidence="1">Leaf</tissue>
    </source>
</reference>
<name>A0A6A6JZA2_HEVBR</name>
<dbReference type="EMBL" id="JAAGAX010000511">
    <property type="protein sequence ID" value="KAF2281930.1"/>
    <property type="molecule type" value="Genomic_DNA"/>
</dbReference>
<proteinExistence type="predicted"/>
<comment type="caution">
    <text evidence="1">The sequence shown here is derived from an EMBL/GenBank/DDBJ whole genome shotgun (WGS) entry which is preliminary data.</text>
</comment>
<sequence length="142" mass="15790">MPRRAAWHYVLVASASKKFDHVPSHPVLLGKLSAKLAVLDPALSSQSDRRIQREGGLVLFCSDVAATSKKFDHVPSHPVLLGELSAKLPGQLWRKLASVRFRTSFRGASVLEFFPHSVEFEDIMSPIKEYYKGVLEFSEGAL</sequence>
<organism evidence="1 2">
    <name type="scientific">Hevea brasiliensis</name>
    <name type="common">Para rubber tree</name>
    <name type="synonym">Siphonia brasiliensis</name>
    <dbReference type="NCBI Taxonomy" id="3981"/>
    <lineage>
        <taxon>Eukaryota</taxon>
        <taxon>Viridiplantae</taxon>
        <taxon>Streptophyta</taxon>
        <taxon>Embryophyta</taxon>
        <taxon>Tracheophyta</taxon>
        <taxon>Spermatophyta</taxon>
        <taxon>Magnoliopsida</taxon>
        <taxon>eudicotyledons</taxon>
        <taxon>Gunneridae</taxon>
        <taxon>Pentapetalae</taxon>
        <taxon>rosids</taxon>
        <taxon>fabids</taxon>
        <taxon>Malpighiales</taxon>
        <taxon>Euphorbiaceae</taxon>
        <taxon>Crotonoideae</taxon>
        <taxon>Micrandreae</taxon>
        <taxon>Hevea</taxon>
    </lineage>
</organism>
<accession>A0A6A6JZA2</accession>
<keyword evidence="2" id="KW-1185">Reference proteome</keyword>
<evidence type="ECO:0000313" key="1">
    <source>
        <dbReference type="EMBL" id="KAF2281930.1"/>
    </source>
</evidence>
<gene>
    <name evidence="1" type="ORF">GH714_042754</name>
</gene>
<evidence type="ECO:0000313" key="2">
    <source>
        <dbReference type="Proteomes" id="UP000467840"/>
    </source>
</evidence>
<protein>
    <submittedName>
        <fullName evidence="1">Uncharacterized protein</fullName>
    </submittedName>
</protein>